<dbReference type="InterPro" id="IPR023346">
    <property type="entry name" value="Lysozyme-like_dom_sf"/>
</dbReference>
<evidence type="ECO:0000313" key="12">
    <source>
        <dbReference type="EMBL" id="MEJ5945435.1"/>
    </source>
</evidence>
<keyword evidence="4" id="KW-0808">Transferase</keyword>
<dbReference type="SUPFAM" id="SSF53955">
    <property type="entry name" value="Lysozyme-like"/>
    <property type="match status" value="1"/>
</dbReference>
<comment type="catalytic activity">
    <reaction evidence="7">
        <text>Preferential cleavage: (Ac)2-L-Lys-D-Ala-|-D-Ala. Also transpeptidation of peptidyl-alanyl moieties that are N-acyl substituents of D-alanine.</text>
        <dbReference type="EC" id="3.4.16.4"/>
    </reaction>
</comment>
<dbReference type="Proteomes" id="UP001387100">
    <property type="component" value="Unassembled WGS sequence"/>
</dbReference>
<keyword evidence="1" id="KW-0121">Carboxypeptidase</keyword>
<feature type="compositionally biased region" description="Basic and acidic residues" evidence="9">
    <location>
        <begin position="15"/>
        <end position="30"/>
    </location>
</feature>
<dbReference type="Pfam" id="PF00905">
    <property type="entry name" value="Transpeptidase"/>
    <property type="match status" value="1"/>
</dbReference>
<feature type="region of interest" description="Disordered" evidence="9">
    <location>
        <begin position="1"/>
        <end position="34"/>
    </location>
</feature>
<keyword evidence="2" id="KW-0645">Protease</keyword>
<gene>
    <name evidence="12" type="ORF">WDZ17_09025</name>
</gene>
<feature type="compositionally biased region" description="Polar residues" evidence="9">
    <location>
        <begin position="1"/>
        <end position="10"/>
    </location>
</feature>
<dbReference type="PANTHER" id="PTHR32282:SF33">
    <property type="entry name" value="PEPTIDOGLYCAN GLYCOSYLTRANSFERASE"/>
    <property type="match status" value="1"/>
</dbReference>
<evidence type="ECO:0000259" key="10">
    <source>
        <dbReference type="Pfam" id="PF00905"/>
    </source>
</evidence>
<comment type="catalytic activity">
    <reaction evidence="8">
        <text>[GlcNAc-(1-&gt;4)-Mur2Ac(oyl-L-Ala-gamma-D-Glu-L-Lys-D-Ala-D-Ala)](n)-di-trans,octa-cis-undecaprenyl diphosphate + beta-D-GlcNAc-(1-&gt;4)-Mur2Ac(oyl-L-Ala-gamma-D-Glu-L-Lys-D-Ala-D-Ala)-di-trans,octa-cis-undecaprenyl diphosphate = [GlcNAc-(1-&gt;4)-Mur2Ac(oyl-L-Ala-gamma-D-Glu-L-Lys-D-Ala-D-Ala)](n+1)-di-trans,octa-cis-undecaprenyl diphosphate + di-trans,octa-cis-undecaprenyl diphosphate + H(+)</text>
        <dbReference type="Rhea" id="RHEA:23708"/>
        <dbReference type="Rhea" id="RHEA-COMP:9602"/>
        <dbReference type="Rhea" id="RHEA-COMP:9603"/>
        <dbReference type="ChEBI" id="CHEBI:15378"/>
        <dbReference type="ChEBI" id="CHEBI:58405"/>
        <dbReference type="ChEBI" id="CHEBI:60033"/>
        <dbReference type="ChEBI" id="CHEBI:78435"/>
        <dbReference type="EC" id="2.4.99.28"/>
    </reaction>
</comment>
<dbReference type="Pfam" id="PF00912">
    <property type="entry name" value="Transgly"/>
    <property type="match status" value="1"/>
</dbReference>
<dbReference type="PANTHER" id="PTHR32282">
    <property type="entry name" value="BINDING PROTEIN TRANSPEPTIDASE, PUTATIVE-RELATED"/>
    <property type="match status" value="1"/>
</dbReference>
<dbReference type="Gene3D" id="3.40.710.10">
    <property type="entry name" value="DD-peptidase/beta-lactamase superfamily"/>
    <property type="match status" value="1"/>
</dbReference>
<evidence type="ECO:0000256" key="2">
    <source>
        <dbReference type="ARBA" id="ARBA00022670"/>
    </source>
</evidence>
<dbReference type="RefSeq" id="WP_339574820.1">
    <property type="nucleotide sequence ID" value="NZ_JBBIAA010000008.1"/>
</dbReference>
<dbReference type="SUPFAM" id="SSF56601">
    <property type="entry name" value="beta-lactamase/transpeptidase-like"/>
    <property type="match status" value="1"/>
</dbReference>
<protein>
    <submittedName>
        <fullName evidence="12">Transglycosylase domain-containing protein</fullName>
    </submittedName>
</protein>
<feature type="domain" description="Penicillin-binding protein transpeptidase" evidence="10">
    <location>
        <begin position="406"/>
        <end position="687"/>
    </location>
</feature>
<evidence type="ECO:0000259" key="11">
    <source>
        <dbReference type="Pfam" id="PF00912"/>
    </source>
</evidence>
<organism evidence="12 13">
    <name type="scientific">Pseudokineococcus basanitobsidens</name>
    <dbReference type="NCBI Taxonomy" id="1926649"/>
    <lineage>
        <taxon>Bacteria</taxon>
        <taxon>Bacillati</taxon>
        <taxon>Actinomycetota</taxon>
        <taxon>Actinomycetes</taxon>
        <taxon>Kineosporiales</taxon>
        <taxon>Kineosporiaceae</taxon>
        <taxon>Pseudokineococcus</taxon>
    </lineage>
</organism>
<keyword evidence="6" id="KW-0511">Multifunctional enzyme</keyword>
<evidence type="ECO:0000256" key="4">
    <source>
        <dbReference type="ARBA" id="ARBA00022679"/>
    </source>
</evidence>
<feature type="domain" description="Glycosyl transferase family 51" evidence="11">
    <location>
        <begin position="116"/>
        <end position="302"/>
    </location>
</feature>
<evidence type="ECO:0000256" key="6">
    <source>
        <dbReference type="ARBA" id="ARBA00023268"/>
    </source>
</evidence>
<comment type="caution">
    <text evidence="12">The sequence shown here is derived from an EMBL/GenBank/DDBJ whole genome shotgun (WGS) entry which is preliminary data.</text>
</comment>
<evidence type="ECO:0000256" key="7">
    <source>
        <dbReference type="ARBA" id="ARBA00034000"/>
    </source>
</evidence>
<evidence type="ECO:0000256" key="5">
    <source>
        <dbReference type="ARBA" id="ARBA00022801"/>
    </source>
</evidence>
<proteinExistence type="predicted"/>
<keyword evidence="13" id="KW-1185">Reference proteome</keyword>
<reference evidence="12 13" key="1">
    <citation type="journal article" date="2017" name="Int. J. Syst. Evol. Microbiol.">
        <title>Pseudokineococcus basanitobsidens sp. nov., isolated from volcanic rock.</title>
        <authorList>
            <person name="Lee D.W."/>
            <person name="Park M.Y."/>
            <person name="Kim J.J."/>
            <person name="Kim B.S."/>
        </authorList>
    </citation>
    <scope>NUCLEOTIDE SEQUENCE [LARGE SCALE GENOMIC DNA]</scope>
    <source>
        <strain evidence="12 13">DSM 103726</strain>
    </source>
</reference>
<dbReference type="Gene3D" id="1.10.3810.10">
    <property type="entry name" value="Biosynthetic peptidoglycan transglycosylase-like"/>
    <property type="match status" value="1"/>
</dbReference>
<evidence type="ECO:0000256" key="9">
    <source>
        <dbReference type="SAM" id="MobiDB-lite"/>
    </source>
</evidence>
<name>A0ABU8RK53_9ACTN</name>
<evidence type="ECO:0000256" key="1">
    <source>
        <dbReference type="ARBA" id="ARBA00022645"/>
    </source>
</evidence>
<keyword evidence="5" id="KW-0378">Hydrolase</keyword>
<feature type="region of interest" description="Disordered" evidence="9">
    <location>
        <begin position="732"/>
        <end position="772"/>
    </location>
</feature>
<evidence type="ECO:0000256" key="8">
    <source>
        <dbReference type="ARBA" id="ARBA00049902"/>
    </source>
</evidence>
<dbReference type="InterPro" id="IPR050396">
    <property type="entry name" value="Glycosyltr_51/Transpeptidase"/>
</dbReference>
<sequence length="772" mass="81921">MAGDSSSPSGATGPRDTRPTDDHPTEDRPVGRRRGSIAFAAARRPAGSAGSVGAGLATLVGGGVVAGLLVAGLAVPVVATAGAGADAAVETFEDLPTQLDPSALPIRSTIRYADGTPMTGFYSENRVLVPLDAVAPVMRDAVIAIEDSRFYEHGGADPRGITRAFFNNLAGRATQGASTLTQQWIKNVLLQQAREADDQEAIDALTSPNEARKVREIRLAIAAEEDYSKDEILGNYLNIALFGANTYGVEAASEYYFSKPASELELVDAALLAGMIQNPSLYEPTQNPEGAQERRDVVLARMLELGKIDQAQHDAAEAVPVGDQLRINPPDNGCSPAGASAYFCDYAVHTILQDPAFGEDRDARVRALYRGGIDVTTTLQPPRQKEAWDAVRDTVPVDDRSQVGATIVSVEPGTGKVRAMAQNRIYTTAPTDERGYTNINYNVDQSLGGGRGFQPGSNWKPFTLATWLKEGKTLRETVAAAPVEKTFPASDFRACGNRLVDSWDVRNSEGSGTGRMSVLQATYDSVNTAYASMATELDLCDIRATAESLGAHPASPESVPAYQDGRLGVNPANVLGSDPVAPLTMAAAFATYASGGTYCPPRPLENAVDRDGQPIQPTVGSCTQPLGNDDYTSEEIANTVTYALENVFTRGTAERVGTPDGRPAAGKTGTTNKMVQTWFSGYTPQLATTAWVGHPDESGTSLSDETIDGVKRDVYGSTYAAPMWRDYMEEALDGLPEEDFGPPDWSLVGQSTSTSGSDDDEDSSDSSSQGQD</sequence>
<dbReference type="InterPro" id="IPR036950">
    <property type="entry name" value="PBP_transglycosylase"/>
</dbReference>
<dbReference type="InterPro" id="IPR001264">
    <property type="entry name" value="Glyco_trans_51"/>
</dbReference>
<dbReference type="InterPro" id="IPR012338">
    <property type="entry name" value="Beta-lactam/transpept-like"/>
</dbReference>
<evidence type="ECO:0000256" key="3">
    <source>
        <dbReference type="ARBA" id="ARBA00022676"/>
    </source>
</evidence>
<dbReference type="EMBL" id="JBBIAA010000008">
    <property type="protein sequence ID" value="MEJ5945435.1"/>
    <property type="molecule type" value="Genomic_DNA"/>
</dbReference>
<feature type="compositionally biased region" description="Acidic residues" evidence="9">
    <location>
        <begin position="732"/>
        <end position="741"/>
    </location>
</feature>
<keyword evidence="3" id="KW-0328">Glycosyltransferase</keyword>
<accession>A0ABU8RK53</accession>
<evidence type="ECO:0000313" key="13">
    <source>
        <dbReference type="Proteomes" id="UP001387100"/>
    </source>
</evidence>
<dbReference type="InterPro" id="IPR001460">
    <property type="entry name" value="PCN-bd_Tpept"/>
</dbReference>